<proteinExistence type="predicted"/>
<keyword evidence="2" id="KW-1185">Reference proteome</keyword>
<dbReference type="OrthoDB" id="9813050at2"/>
<dbReference type="RefSeq" id="WP_151108190.1">
    <property type="nucleotide sequence ID" value="NZ_WAEM01000007.1"/>
</dbReference>
<dbReference type="EMBL" id="WAEM01000007">
    <property type="protein sequence ID" value="KAB1154789.1"/>
    <property type="molecule type" value="Genomic_DNA"/>
</dbReference>
<gene>
    <name evidence="1" type="ORF">F6464_12120</name>
</gene>
<evidence type="ECO:0000313" key="2">
    <source>
        <dbReference type="Proteomes" id="UP000490922"/>
    </source>
</evidence>
<dbReference type="Pfam" id="PF07751">
    <property type="entry name" value="Abi_2"/>
    <property type="match status" value="1"/>
</dbReference>
<organism evidence="1 2">
    <name type="scientific">Flavobacterium luteum</name>
    <dbReference type="NCBI Taxonomy" id="2026654"/>
    <lineage>
        <taxon>Bacteria</taxon>
        <taxon>Pseudomonadati</taxon>
        <taxon>Bacteroidota</taxon>
        <taxon>Flavobacteriia</taxon>
        <taxon>Flavobacteriales</taxon>
        <taxon>Flavobacteriaceae</taxon>
        <taxon>Flavobacterium</taxon>
    </lineage>
</organism>
<dbReference type="AlphaFoldDB" id="A0A7J5ACH7"/>
<dbReference type="InterPro" id="IPR011664">
    <property type="entry name" value="Abi_system_AbiD/AbiF-like"/>
</dbReference>
<protein>
    <submittedName>
        <fullName evidence="1">Abi family protein</fullName>
    </submittedName>
</protein>
<comment type="caution">
    <text evidence="1">The sequence shown here is derived from an EMBL/GenBank/DDBJ whole genome shotgun (WGS) entry which is preliminary data.</text>
</comment>
<evidence type="ECO:0000313" key="1">
    <source>
        <dbReference type="EMBL" id="KAB1154789.1"/>
    </source>
</evidence>
<name>A0A7J5ACH7_9FLAO</name>
<sequence length="227" mass="26195">MRYSEFEKVITPARLGRYKTACGGDTRKAMTLYRKNLKLSQEMFTVLSCFEVALRNKIDIHYTTNFGINWLRNAAAAGGFFDNKKTRVTQNLINTAVSDLNHSYTHFKLIAELGFGFWRYMFSRNQYRVAGKTLLRVFPSRPSSVPGISYNSNDFFNILADINDLRNRIAHHEPICFQPGASVKDTTYARQHYNLILQLFQWMQIDEAALLYGIDHINTICNEIDAL</sequence>
<reference evidence="1 2" key="1">
    <citation type="submission" date="2019-09" db="EMBL/GenBank/DDBJ databases">
        <title>Flavobacterium sp. nov., isolated from glacier ice.</title>
        <authorList>
            <person name="Liu Q."/>
        </authorList>
    </citation>
    <scope>NUCLEOTIDE SEQUENCE [LARGE SCALE GENOMIC DNA]</scope>
    <source>
        <strain evidence="1 2">NBRC 112527</strain>
    </source>
</reference>
<accession>A0A7J5ACH7</accession>
<dbReference type="Proteomes" id="UP000490922">
    <property type="component" value="Unassembled WGS sequence"/>
</dbReference>